<feature type="compositionally biased region" description="Polar residues" evidence="1">
    <location>
        <begin position="146"/>
        <end position="167"/>
    </location>
</feature>
<keyword evidence="3" id="KW-1185">Reference proteome</keyword>
<protein>
    <submittedName>
        <fullName evidence="2">Uncharacterized protein</fullName>
    </submittedName>
</protein>
<name>A0A6J8CNG5_MYTCO</name>
<gene>
    <name evidence="2" type="ORF">MCOR_31473</name>
</gene>
<feature type="compositionally biased region" description="Basic and acidic residues" evidence="1">
    <location>
        <begin position="136"/>
        <end position="145"/>
    </location>
</feature>
<accession>A0A6J8CNG5</accession>
<reference evidence="2 3" key="1">
    <citation type="submission" date="2020-06" db="EMBL/GenBank/DDBJ databases">
        <authorList>
            <person name="Li R."/>
            <person name="Bekaert M."/>
        </authorList>
    </citation>
    <scope>NUCLEOTIDE SEQUENCE [LARGE SCALE GENOMIC DNA]</scope>
    <source>
        <strain evidence="3">wild</strain>
    </source>
</reference>
<dbReference type="EMBL" id="CACVKT020005663">
    <property type="protein sequence ID" value="CAC5396976.1"/>
    <property type="molecule type" value="Genomic_DNA"/>
</dbReference>
<proteinExistence type="predicted"/>
<dbReference type="Proteomes" id="UP000507470">
    <property type="component" value="Unassembled WGS sequence"/>
</dbReference>
<evidence type="ECO:0000313" key="3">
    <source>
        <dbReference type="Proteomes" id="UP000507470"/>
    </source>
</evidence>
<organism evidence="2 3">
    <name type="scientific">Mytilus coruscus</name>
    <name type="common">Sea mussel</name>
    <dbReference type="NCBI Taxonomy" id="42192"/>
    <lineage>
        <taxon>Eukaryota</taxon>
        <taxon>Metazoa</taxon>
        <taxon>Spiralia</taxon>
        <taxon>Lophotrochozoa</taxon>
        <taxon>Mollusca</taxon>
        <taxon>Bivalvia</taxon>
        <taxon>Autobranchia</taxon>
        <taxon>Pteriomorphia</taxon>
        <taxon>Mytilida</taxon>
        <taxon>Mytiloidea</taxon>
        <taxon>Mytilidae</taxon>
        <taxon>Mytilinae</taxon>
        <taxon>Mytilus</taxon>
    </lineage>
</organism>
<feature type="region of interest" description="Disordered" evidence="1">
    <location>
        <begin position="104"/>
        <end position="196"/>
    </location>
</feature>
<feature type="compositionally biased region" description="Basic and acidic residues" evidence="1">
    <location>
        <begin position="179"/>
        <end position="188"/>
    </location>
</feature>
<evidence type="ECO:0000313" key="2">
    <source>
        <dbReference type="EMBL" id="CAC5396976.1"/>
    </source>
</evidence>
<dbReference type="AlphaFoldDB" id="A0A6J8CNG5"/>
<evidence type="ECO:0000256" key="1">
    <source>
        <dbReference type="SAM" id="MobiDB-lite"/>
    </source>
</evidence>
<sequence>MYHTRKVDRDVSYKNSRQRCIKQDKKAELYQTNNVDRDVSKKNESREICIKQEKWTEMCQTRRENRNKYKANGNLKNIEYNISMYALYEFITCKLETLKQSKTRRCQSKKNLSNRVKPEDVRVSRNCQSEQNQKMSEAKPEDVRVSRNSQTELNQKMSESAETLNLSKTRRCQSKQKLSNREKPENVRVSRNSQSE</sequence>
<feature type="compositionally biased region" description="Polar residues" evidence="1">
    <location>
        <begin position="125"/>
        <end position="135"/>
    </location>
</feature>